<proteinExistence type="predicted"/>
<gene>
    <name evidence="3" type="ORF">ICL16_07590</name>
</gene>
<evidence type="ECO:0000256" key="1">
    <source>
        <dbReference type="ARBA" id="ARBA00022801"/>
    </source>
</evidence>
<dbReference type="InterPro" id="IPR000073">
    <property type="entry name" value="AB_hydrolase_1"/>
</dbReference>
<name>A0A8J7CBV4_9CYAN</name>
<evidence type="ECO:0000259" key="2">
    <source>
        <dbReference type="Pfam" id="PF00561"/>
    </source>
</evidence>
<protein>
    <submittedName>
        <fullName evidence="3">Alpha/beta hydrolase</fullName>
    </submittedName>
</protein>
<dbReference type="Gene3D" id="3.40.50.1820">
    <property type="entry name" value="alpha/beta hydrolase"/>
    <property type="match status" value="1"/>
</dbReference>
<sequence>MEIYSEAEFNKMFTHHTATVGDVRLHYVIGGKGDPVVLLHGWPQTWYAWRKIMPALAQRYTVLAPDYRGAGDSSKPFSGYDKRTVADDIYALVQQLGYERINLVGHDLGMLVAYAYAAAHPEAVSRLVLLDSPLMGTTVWDQFATGPGAWHFAFHGTADFPEMLVTGREREYLTAIYKSWGHKPLVMTEEEIGEYVRAYSAPGALHAGFELYRAFPKDLKQFKELIKRQLPMPVLALGGETSAGPFIVDMVREAASDVRGGSVPHAGHWIAEENPDYLIQQLLTFFNEAK</sequence>
<reference evidence="3" key="1">
    <citation type="submission" date="2020-09" db="EMBL/GenBank/DDBJ databases">
        <title>Iningainema tapete sp. nov. (Scytonemataceae, Cyanobacteria) from greenhouses in central Florida (USA) produces two types of nodularin with biosynthetic potential for microcystin-LR and anabaenopeptins.</title>
        <authorList>
            <person name="Berthold D.E."/>
            <person name="Lefler F.W."/>
            <person name="Huang I.-S."/>
            <person name="Abdulla H."/>
            <person name="Zimba P.V."/>
            <person name="Laughinghouse H.D. IV."/>
        </authorList>
    </citation>
    <scope>NUCLEOTIDE SEQUENCE</scope>
    <source>
        <strain evidence="3">BLCCT55</strain>
    </source>
</reference>
<dbReference type="GO" id="GO:0016787">
    <property type="term" value="F:hydrolase activity"/>
    <property type="evidence" value="ECO:0007669"/>
    <property type="project" value="UniProtKB-KW"/>
</dbReference>
<comment type="caution">
    <text evidence="3">The sequence shown here is derived from an EMBL/GenBank/DDBJ whole genome shotgun (WGS) entry which is preliminary data.</text>
</comment>
<dbReference type="Proteomes" id="UP000629098">
    <property type="component" value="Unassembled WGS sequence"/>
</dbReference>
<dbReference type="EMBL" id="JACXAE010000031">
    <property type="protein sequence ID" value="MBD2771960.1"/>
    <property type="molecule type" value="Genomic_DNA"/>
</dbReference>
<dbReference type="PANTHER" id="PTHR43329">
    <property type="entry name" value="EPOXIDE HYDROLASE"/>
    <property type="match status" value="1"/>
</dbReference>
<dbReference type="AlphaFoldDB" id="A0A8J7CBV4"/>
<dbReference type="PRINTS" id="PR00111">
    <property type="entry name" value="ABHYDROLASE"/>
</dbReference>
<dbReference type="InterPro" id="IPR000639">
    <property type="entry name" value="Epox_hydrolase-like"/>
</dbReference>
<dbReference type="PRINTS" id="PR00412">
    <property type="entry name" value="EPOXHYDRLASE"/>
</dbReference>
<evidence type="ECO:0000313" key="4">
    <source>
        <dbReference type="Proteomes" id="UP000629098"/>
    </source>
</evidence>
<dbReference type="SUPFAM" id="SSF53474">
    <property type="entry name" value="alpha/beta-Hydrolases"/>
    <property type="match status" value="1"/>
</dbReference>
<keyword evidence="1 3" id="KW-0378">Hydrolase</keyword>
<dbReference type="InterPro" id="IPR029058">
    <property type="entry name" value="AB_hydrolase_fold"/>
</dbReference>
<dbReference type="Pfam" id="PF00561">
    <property type="entry name" value="Abhydrolase_1"/>
    <property type="match status" value="1"/>
</dbReference>
<feature type="domain" description="AB hydrolase-1" evidence="2">
    <location>
        <begin position="35"/>
        <end position="274"/>
    </location>
</feature>
<organism evidence="3 4">
    <name type="scientific">Iningainema tapete BLCC-T55</name>
    <dbReference type="NCBI Taxonomy" id="2748662"/>
    <lineage>
        <taxon>Bacteria</taxon>
        <taxon>Bacillati</taxon>
        <taxon>Cyanobacteriota</taxon>
        <taxon>Cyanophyceae</taxon>
        <taxon>Nostocales</taxon>
        <taxon>Scytonemataceae</taxon>
        <taxon>Iningainema tapete</taxon>
    </lineage>
</organism>
<dbReference type="RefSeq" id="WP_190826251.1">
    <property type="nucleotide sequence ID" value="NZ_CAWPPI010000031.1"/>
</dbReference>
<evidence type="ECO:0000313" key="3">
    <source>
        <dbReference type="EMBL" id="MBD2771960.1"/>
    </source>
</evidence>
<keyword evidence="4" id="KW-1185">Reference proteome</keyword>
<accession>A0A8J7CBV4</accession>